<evidence type="ECO:0000256" key="2">
    <source>
        <dbReference type="ARBA" id="ARBA00022741"/>
    </source>
</evidence>
<sequence length="387" mass="44011">MFILDEPYVSPQLRRAATRLGAPVLDNACARRALPGVQLVGDDDFARRYFEQDHPRLYTNSENALGWIRDHLAGSELPAQIEVLKDKVRFRERLADLDPAYRFEEVRLDALDAVDPTSFGGPFVAKPAVGFFSLGVQIVEDPGDWPAAAKRLRAAAERFRGLYPDAVLDLDRFVLEQVIEGDEFAVDAYYDDQGAVTIVNVLEHPFAHGADVSDRVYRVRPAVIERTHDVFVQHLNELGRRAGLRKVPIHVEFRIAEDGTVRPIEANPMRFGGWCAADIASHGWGFCPYTAFLQDKRPDWRRLCEEQSGWTTALVVADLPADLDRTRVTAIDYDAFTARFSRPLELRRVEDPRHPVFAFLFVRVRDDELDQLDEILHADLTKYVRLD</sequence>
<dbReference type="GO" id="GO:0005524">
    <property type="term" value="F:ATP binding"/>
    <property type="evidence" value="ECO:0007669"/>
    <property type="project" value="UniProtKB-UniRule"/>
</dbReference>
<feature type="domain" description="ATP-grasp" evidence="5">
    <location>
        <begin position="88"/>
        <end position="295"/>
    </location>
</feature>
<dbReference type="PROSITE" id="PS50975">
    <property type="entry name" value="ATP_GRASP"/>
    <property type="match status" value="1"/>
</dbReference>
<proteinExistence type="predicted"/>
<evidence type="ECO:0000256" key="4">
    <source>
        <dbReference type="PROSITE-ProRule" id="PRU00409"/>
    </source>
</evidence>
<keyword evidence="3 4" id="KW-0067">ATP-binding</keyword>
<reference evidence="6 7" key="1">
    <citation type="submission" date="2020-02" db="EMBL/GenBank/DDBJ databases">
        <authorList>
            <person name="Zhang X.-Y."/>
        </authorList>
    </citation>
    <scope>NUCLEOTIDE SEQUENCE [LARGE SCALE GENOMIC DNA]</scope>
    <source>
        <strain evidence="6 7">C33</strain>
    </source>
</reference>
<protein>
    <submittedName>
        <fullName evidence="6">ATP-grasp domain-containing protein</fullName>
    </submittedName>
</protein>
<dbReference type="EMBL" id="JAAGSC010000044">
    <property type="protein sequence ID" value="NDY97030.1"/>
    <property type="molecule type" value="Genomic_DNA"/>
</dbReference>
<organism evidence="6 7">
    <name type="scientific">Wenzhouxiangella limi</name>
    <dbReference type="NCBI Taxonomy" id="2707351"/>
    <lineage>
        <taxon>Bacteria</taxon>
        <taxon>Pseudomonadati</taxon>
        <taxon>Pseudomonadota</taxon>
        <taxon>Gammaproteobacteria</taxon>
        <taxon>Chromatiales</taxon>
        <taxon>Wenzhouxiangellaceae</taxon>
        <taxon>Wenzhouxiangella</taxon>
    </lineage>
</organism>
<accession>A0A845V413</accession>
<gene>
    <name evidence="6" type="ORF">G3I74_14965</name>
</gene>
<dbReference type="AlphaFoldDB" id="A0A845V413"/>
<evidence type="ECO:0000313" key="6">
    <source>
        <dbReference type="EMBL" id="NDY97030.1"/>
    </source>
</evidence>
<keyword evidence="2 4" id="KW-0547">Nucleotide-binding</keyword>
<dbReference type="Gene3D" id="3.30.470.20">
    <property type="entry name" value="ATP-grasp fold, B domain"/>
    <property type="match status" value="1"/>
</dbReference>
<dbReference type="InterPro" id="IPR052032">
    <property type="entry name" value="ATP-dep_AA_Ligase"/>
</dbReference>
<dbReference type="InterPro" id="IPR011761">
    <property type="entry name" value="ATP-grasp"/>
</dbReference>
<evidence type="ECO:0000256" key="1">
    <source>
        <dbReference type="ARBA" id="ARBA00022598"/>
    </source>
</evidence>
<keyword evidence="7" id="KW-1185">Reference proteome</keyword>
<keyword evidence="1" id="KW-0436">Ligase</keyword>
<dbReference type="GO" id="GO:0046872">
    <property type="term" value="F:metal ion binding"/>
    <property type="evidence" value="ECO:0007669"/>
    <property type="project" value="InterPro"/>
</dbReference>
<evidence type="ECO:0000256" key="3">
    <source>
        <dbReference type="ARBA" id="ARBA00022840"/>
    </source>
</evidence>
<evidence type="ECO:0000313" key="7">
    <source>
        <dbReference type="Proteomes" id="UP000484885"/>
    </source>
</evidence>
<dbReference type="Proteomes" id="UP000484885">
    <property type="component" value="Unassembled WGS sequence"/>
</dbReference>
<dbReference type="Pfam" id="PF13535">
    <property type="entry name" value="ATP-grasp_4"/>
    <property type="match status" value="1"/>
</dbReference>
<evidence type="ECO:0000259" key="5">
    <source>
        <dbReference type="PROSITE" id="PS50975"/>
    </source>
</evidence>
<dbReference type="RefSeq" id="WP_164212403.1">
    <property type="nucleotide sequence ID" value="NZ_JAAGSC010000044.1"/>
</dbReference>
<dbReference type="GO" id="GO:0016874">
    <property type="term" value="F:ligase activity"/>
    <property type="evidence" value="ECO:0007669"/>
    <property type="project" value="UniProtKB-KW"/>
</dbReference>
<dbReference type="SUPFAM" id="SSF56059">
    <property type="entry name" value="Glutathione synthetase ATP-binding domain-like"/>
    <property type="match status" value="1"/>
</dbReference>
<dbReference type="PANTHER" id="PTHR43585">
    <property type="entry name" value="FUMIPYRROLE BIOSYNTHESIS PROTEIN C"/>
    <property type="match status" value="1"/>
</dbReference>
<name>A0A845V413_9GAMM</name>
<dbReference type="PANTHER" id="PTHR43585:SF2">
    <property type="entry name" value="ATP-GRASP ENZYME FSQD"/>
    <property type="match status" value="1"/>
</dbReference>
<comment type="caution">
    <text evidence="6">The sequence shown here is derived from an EMBL/GenBank/DDBJ whole genome shotgun (WGS) entry which is preliminary data.</text>
</comment>